<protein>
    <recommendedName>
        <fullName evidence="4">Type II secretion system protein</fullName>
    </recommendedName>
</protein>
<gene>
    <name evidence="2" type="ORF">V3I05_04755</name>
</gene>
<evidence type="ECO:0000313" key="2">
    <source>
        <dbReference type="EMBL" id="XAM18990.1"/>
    </source>
</evidence>
<keyword evidence="3" id="KW-1185">Reference proteome</keyword>
<dbReference type="Proteomes" id="UP001434737">
    <property type="component" value="Chromosome"/>
</dbReference>
<reference evidence="2 3" key="1">
    <citation type="submission" date="2024-02" db="EMBL/GenBank/DDBJ databases">
        <title>Genome and pathogenicity analysis of Helicobacter mastomyrinus isolated from mice.</title>
        <authorList>
            <person name="Zhu L."/>
        </authorList>
    </citation>
    <scope>NUCLEOTIDE SEQUENCE [LARGE SCALE GENOMIC DNA]</scope>
    <source>
        <strain evidence="2 3">Hm-17</strain>
    </source>
</reference>
<feature type="transmembrane region" description="Helical" evidence="1">
    <location>
        <begin position="12"/>
        <end position="36"/>
    </location>
</feature>
<dbReference type="RefSeq" id="WP_300446442.1">
    <property type="nucleotide sequence ID" value="NZ_CP145316.1"/>
</dbReference>
<proteinExistence type="predicted"/>
<name>A0ABZ3F8F8_9HELI</name>
<evidence type="ECO:0000256" key="1">
    <source>
        <dbReference type="SAM" id="Phobius"/>
    </source>
</evidence>
<keyword evidence="1" id="KW-0812">Transmembrane</keyword>
<keyword evidence="1" id="KW-0472">Membrane</keyword>
<accession>A0ABZ3F8F8</accession>
<keyword evidence="1" id="KW-1133">Transmembrane helix</keyword>
<sequence length="251" mass="27556">MSFSSHSTHSAFSLFEALLSIVILGVIGIICSSMLLSISKNLAYTRALSDTSPRLALLKIENLLQYAIIDSITADNGAPPHSPTSTLLFATFSQPLLFGGGVKNTTQSLDGDTLLPNASLLIESHYDDTFTFTQLKGWQSGQEVYLITQPKEPFKIYHIAQVYTNALRLDDKPTHPPRLILPIRSHRLALHDNTLMLNSAPLIFDVLSFTATSINLPQGTFLELHLCIKAPVKAHCESGGVWLDDMIEVLP</sequence>
<evidence type="ECO:0000313" key="3">
    <source>
        <dbReference type="Proteomes" id="UP001434737"/>
    </source>
</evidence>
<dbReference type="EMBL" id="CP145316">
    <property type="protein sequence ID" value="XAM18990.1"/>
    <property type="molecule type" value="Genomic_DNA"/>
</dbReference>
<organism evidence="2 3">
    <name type="scientific">Helicobacter mastomyrinus</name>
    <dbReference type="NCBI Taxonomy" id="287948"/>
    <lineage>
        <taxon>Bacteria</taxon>
        <taxon>Pseudomonadati</taxon>
        <taxon>Campylobacterota</taxon>
        <taxon>Epsilonproteobacteria</taxon>
        <taxon>Campylobacterales</taxon>
        <taxon>Helicobacteraceae</taxon>
        <taxon>Helicobacter</taxon>
    </lineage>
</organism>
<evidence type="ECO:0008006" key="4">
    <source>
        <dbReference type="Google" id="ProtNLM"/>
    </source>
</evidence>